<feature type="compositionally biased region" description="Polar residues" evidence="1">
    <location>
        <begin position="170"/>
        <end position="182"/>
    </location>
</feature>
<accession>A0A6A4T410</accession>
<proteinExistence type="predicted"/>
<feature type="region of interest" description="Disordered" evidence="1">
    <location>
        <begin position="864"/>
        <end position="982"/>
    </location>
</feature>
<dbReference type="EMBL" id="VEVO01000006">
    <property type="protein sequence ID" value="KAF0040783.1"/>
    <property type="molecule type" value="Genomic_DNA"/>
</dbReference>
<feature type="region of interest" description="Disordered" evidence="1">
    <location>
        <begin position="157"/>
        <end position="182"/>
    </location>
</feature>
<feature type="compositionally biased region" description="Basic and acidic residues" evidence="1">
    <location>
        <begin position="158"/>
        <end position="169"/>
    </location>
</feature>
<comment type="caution">
    <text evidence="2">The sequence shown here is derived from an EMBL/GenBank/DDBJ whole genome shotgun (WGS) entry which is preliminary data.</text>
</comment>
<gene>
    <name evidence="2" type="ORF">F2P81_006681</name>
</gene>
<name>A0A6A4T410_SCOMX</name>
<feature type="compositionally biased region" description="Basic and acidic residues" evidence="1">
    <location>
        <begin position="373"/>
        <end position="693"/>
    </location>
</feature>
<organism evidence="2 3">
    <name type="scientific">Scophthalmus maximus</name>
    <name type="common">Turbot</name>
    <name type="synonym">Psetta maxima</name>
    <dbReference type="NCBI Taxonomy" id="52904"/>
    <lineage>
        <taxon>Eukaryota</taxon>
        <taxon>Metazoa</taxon>
        <taxon>Chordata</taxon>
        <taxon>Craniata</taxon>
        <taxon>Vertebrata</taxon>
        <taxon>Euteleostomi</taxon>
        <taxon>Actinopterygii</taxon>
        <taxon>Neopterygii</taxon>
        <taxon>Teleostei</taxon>
        <taxon>Neoteleostei</taxon>
        <taxon>Acanthomorphata</taxon>
        <taxon>Carangaria</taxon>
        <taxon>Pleuronectiformes</taxon>
        <taxon>Pleuronectoidei</taxon>
        <taxon>Scophthalmidae</taxon>
        <taxon>Scophthalmus</taxon>
    </lineage>
</organism>
<feature type="region of interest" description="Disordered" evidence="1">
    <location>
        <begin position="744"/>
        <end position="786"/>
    </location>
</feature>
<evidence type="ECO:0000256" key="1">
    <source>
        <dbReference type="SAM" id="MobiDB-lite"/>
    </source>
</evidence>
<feature type="region of interest" description="Disordered" evidence="1">
    <location>
        <begin position="354"/>
        <end position="704"/>
    </location>
</feature>
<dbReference type="AlphaFoldDB" id="A0A6A4T410"/>
<dbReference type="Proteomes" id="UP000438429">
    <property type="component" value="Unassembled WGS sequence"/>
</dbReference>
<feature type="compositionally biased region" description="Basic and acidic residues" evidence="1">
    <location>
        <begin position="354"/>
        <end position="366"/>
    </location>
</feature>
<evidence type="ECO:0000313" key="2">
    <source>
        <dbReference type="EMBL" id="KAF0040783.1"/>
    </source>
</evidence>
<sequence length="982" mass="113323">MSNTRTSEAESSGVTMVVTIPGRRHSNVPVADLQLSAVVGSVALLPWQRTGELSVCTVGVLRFKFCKNSFCRRRFCSFLRCSSSYERRSRSFINSHFWERNNTTRRREEIDQMDFVMVFASRCSQDTSYVCESSTGDVIAAGGGRLLQETVMHYDMSASEHDSGSDRNHTSGLHQFTSTDETHSQQLLDGIRFVQKITNDNESIQTNKTQLKQGQTSVVGRRLCGSHLSSEVLDVRRRRVHVWSILQENDSTRSRSSPLYQTSGRVNHLVRFPRWFDVTLLVLRSRGYETSAGTGSSDMLIHSFPSRCEQTDAELTHVSEARQTSPSAAFQSLFVCGAKVQRRAENVMMEVDVRTEDRESYTEHVAHFQAAGEETRRRGDEEARRGDEEVKRRRRGEEARRRGDEETRRRDEETRRRGGEEARQGDEETRRRDEETRRRRGEETRRRGDEEARRGDEEAKRRRRGEETRRRGDEEARRRGDEETRRRGGETRRRGGEEETKRRGDEEARRGDEEAKRRGDEETRRRGGETRRRGGEEARRRGDEETRRRDEETRRRRGEETRRRGDEEARRGDEEAKRRGDEETRRRGGETRRRGGEEARRRGDEETRRRDEETRRRRGEETRRRGDEEARRGDEEAKRRGDEETRRRGGETRRRGGEEARRRGDEETRRRDEETRRGGEEEAKRRRRGEETRRRRGEPVTYTTSSCTNIRWFRALWRPLLVSSSNHHVHLTNAFLSRRFSRLHSSDDVPTRRRAAERRRSVNVSQADVRSHSRTDSYLESTPSSPPALWLQLRSSLEATVENVIMRISSDSLRYGQKLDGECPSAAPGTDRRYEQKWDEEVKDGGRLVADTSSLIVLSTGGNIESTAAPAGGSAEETSEDEGVHIAASSEDQRRRRRCSSRLVYSQTTSDLGPLTSDLRPRTSDLRPPTSDLRPQTSDLRPPTSDLGPRTSDHGPLTSDLGPRTSDLRPRTSDLGPRTSDL</sequence>
<evidence type="ECO:0000313" key="3">
    <source>
        <dbReference type="Proteomes" id="UP000438429"/>
    </source>
</evidence>
<reference evidence="2 3" key="1">
    <citation type="submission" date="2019-06" db="EMBL/GenBank/DDBJ databases">
        <title>Draft genomes of female and male turbot (Scophthalmus maximus).</title>
        <authorList>
            <person name="Xu H."/>
            <person name="Xu X.-W."/>
            <person name="Shao C."/>
            <person name="Chen S."/>
        </authorList>
    </citation>
    <scope>NUCLEOTIDE SEQUENCE [LARGE SCALE GENOMIC DNA]</scope>
    <source>
        <strain evidence="2">Ysfricsl-2016a</strain>
        <tissue evidence="2">Blood</tissue>
    </source>
</reference>
<protein>
    <submittedName>
        <fullName evidence="2">Uncharacterized protein</fullName>
    </submittedName>
</protein>